<evidence type="ECO:0000256" key="4">
    <source>
        <dbReference type="ARBA" id="ARBA00022475"/>
    </source>
</evidence>
<dbReference type="InterPro" id="IPR000522">
    <property type="entry name" value="ABC_transptr_permease_BtuC"/>
</dbReference>
<dbReference type="GO" id="GO:0033214">
    <property type="term" value="P:siderophore-iron import into cell"/>
    <property type="evidence" value="ECO:0007669"/>
    <property type="project" value="TreeGrafter"/>
</dbReference>
<feature type="transmembrane region" description="Helical" evidence="9">
    <location>
        <begin position="287"/>
        <end position="314"/>
    </location>
</feature>
<evidence type="ECO:0000256" key="7">
    <source>
        <dbReference type="ARBA" id="ARBA00023136"/>
    </source>
</evidence>
<dbReference type="FunFam" id="1.10.3470.10:FF:000001">
    <property type="entry name" value="Vitamin B12 ABC transporter permease BtuC"/>
    <property type="match status" value="1"/>
</dbReference>
<keyword evidence="11" id="KW-1185">Reference proteome</keyword>
<proteinExistence type="inferred from homology"/>
<feature type="transmembrane region" description="Helical" evidence="9">
    <location>
        <begin position="49"/>
        <end position="70"/>
    </location>
</feature>
<feature type="transmembrane region" description="Helical" evidence="9">
    <location>
        <begin position="351"/>
        <end position="375"/>
    </location>
</feature>
<reference evidence="10 11" key="1">
    <citation type="submission" date="2018-07" db="EMBL/GenBank/DDBJ databases">
        <title>Arthrobacter sp. nov., isolated from raw cow's milk with high bacterial count.</title>
        <authorList>
            <person name="Hahne J."/>
            <person name="Isele D."/>
            <person name="Lipski A."/>
        </authorList>
    </citation>
    <scope>NUCLEOTIDE SEQUENCE [LARGE SCALE GENOMIC DNA]</scope>
    <source>
        <strain evidence="10 11">JZ R-183</strain>
    </source>
</reference>
<dbReference type="PANTHER" id="PTHR30472:SF25">
    <property type="entry name" value="ABC TRANSPORTER PERMEASE PROTEIN MJ0876-RELATED"/>
    <property type="match status" value="1"/>
</dbReference>
<keyword evidence="5 9" id="KW-0812">Transmembrane</keyword>
<dbReference type="EMBL" id="QQXL01000009">
    <property type="protein sequence ID" value="RKW69464.1"/>
    <property type="molecule type" value="Genomic_DNA"/>
</dbReference>
<evidence type="ECO:0000256" key="8">
    <source>
        <dbReference type="SAM" id="MobiDB-lite"/>
    </source>
</evidence>
<feature type="transmembrane region" description="Helical" evidence="9">
    <location>
        <begin position="193"/>
        <end position="220"/>
    </location>
</feature>
<feature type="transmembrane region" description="Helical" evidence="9">
    <location>
        <begin position="112"/>
        <end position="133"/>
    </location>
</feature>
<dbReference type="Pfam" id="PF01032">
    <property type="entry name" value="FecCD"/>
    <property type="match status" value="1"/>
</dbReference>
<evidence type="ECO:0000256" key="9">
    <source>
        <dbReference type="SAM" id="Phobius"/>
    </source>
</evidence>
<keyword evidence="7 9" id="KW-0472">Membrane</keyword>
<dbReference type="AlphaFoldDB" id="A0A496PGE9"/>
<sequence length="386" mass="39233">MSAPAAQQHGTDLPDAARSASAPDAAAQQGEPGKRPGGSPRKNRRAARAWAAAVVLVVTLGAVVLISASLGQFSTTPQQVIESIGRVLFGGADPLNDRVDATLWTIRFPRTLLALLVGACLAVAGTVMQGLFANPLAEPSIIGVSSGASVGACVAIVFGFSAAAPWTLPAGAFAGALVVTAVVWALSRSGGRAVVLTLVLTGIAINAVAGAATSFLVFLGDTSSREQIIFWQMGTLSNATWDHVGLTGLVFVLGFIACLGVRGRLDVLALGDRSAAASGINVERLRILAILLVCVLTGVAVAFAGVISFVGLIVPHTLRLIVGPSHRYLVPLSALGGAVLLGLADIGARTVIPFADLPVGIFTALVGGPLFLVLLRRTLKRPGGAA</sequence>
<dbReference type="GO" id="GO:0022857">
    <property type="term" value="F:transmembrane transporter activity"/>
    <property type="evidence" value="ECO:0007669"/>
    <property type="project" value="InterPro"/>
</dbReference>
<dbReference type="RefSeq" id="WP_121486035.1">
    <property type="nucleotide sequence ID" value="NZ_QQXL01000009.1"/>
</dbReference>
<comment type="similarity">
    <text evidence="2">Belongs to the binding-protein-dependent transport system permease family. FecCD subfamily.</text>
</comment>
<keyword evidence="3" id="KW-0813">Transport</keyword>
<dbReference type="SUPFAM" id="SSF81345">
    <property type="entry name" value="ABC transporter involved in vitamin B12 uptake, BtuC"/>
    <property type="match status" value="1"/>
</dbReference>
<keyword evidence="6 9" id="KW-1133">Transmembrane helix</keyword>
<accession>A0A496PGE9</accession>
<organism evidence="10 11">
    <name type="scientific">Galactobacter caseinivorans</name>
    <dbReference type="NCBI Taxonomy" id="2676123"/>
    <lineage>
        <taxon>Bacteria</taxon>
        <taxon>Bacillati</taxon>
        <taxon>Actinomycetota</taxon>
        <taxon>Actinomycetes</taxon>
        <taxon>Micrococcales</taxon>
        <taxon>Micrococcaceae</taxon>
        <taxon>Galactobacter</taxon>
    </lineage>
</organism>
<dbReference type="GO" id="GO:0005886">
    <property type="term" value="C:plasma membrane"/>
    <property type="evidence" value="ECO:0007669"/>
    <property type="project" value="UniProtKB-SubCell"/>
</dbReference>
<comment type="caution">
    <text evidence="10">The sequence shown here is derived from an EMBL/GenBank/DDBJ whole genome shotgun (WGS) entry which is preliminary data.</text>
</comment>
<feature type="transmembrane region" description="Helical" evidence="9">
    <location>
        <begin position="140"/>
        <end position="160"/>
    </location>
</feature>
<comment type="subcellular location">
    <subcellularLocation>
        <location evidence="1">Cell membrane</location>
        <topology evidence="1">Multi-pass membrane protein</topology>
    </subcellularLocation>
</comment>
<feature type="transmembrane region" description="Helical" evidence="9">
    <location>
        <begin position="166"/>
        <end position="186"/>
    </location>
</feature>
<evidence type="ECO:0000313" key="10">
    <source>
        <dbReference type="EMBL" id="RKW69464.1"/>
    </source>
</evidence>
<evidence type="ECO:0000256" key="1">
    <source>
        <dbReference type="ARBA" id="ARBA00004651"/>
    </source>
</evidence>
<evidence type="ECO:0000256" key="6">
    <source>
        <dbReference type="ARBA" id="ARBA00022989"/>
    </source>
</evidence>
<dbReference type="PANTHER" id="PTHR30472">
    <property type="entry name" value="FERRIC ENTEROBACTIN TRANSPORT SYSTEM PERMEASE PROTEIN"/>
    <property type="match status" value="1"/>
</dbReference>
<dbReference type="Gene3D" id="1.10.3470.10">
    <property type="entry name" value="ABC transporter involved in vitamin B12 uptake, BtuC"/>
    <property type="match status" value="1"/>
</dbReference>
<protein>
    <submittedName>
        <fullName evidence="10">Iron ABC transporter permease</fullName>
    </submittedName>
</protein>
<feature type="transmembrane region" description="Helical" evidence="9">
    <location>
        <begin position="326"/>
        <end position="344"/>
    </location>
</feature>
<dbReference type="InterPro" id="IPR037294">
    <property type="entry name" value="ABC_BtuC-like"/>
</dbReference>
<feature type="compositionally biased region" description="Low complexity" evidence="8">
    <location>
        <begin position="14"/>
        <end position="27"/>
    </location>
</feature>
<dbReference type="CDD" id="cd06550">
    <property type="entry name" value="TM_ABC_iron-siderophores_like"/>
    <property type="match status" value="1"/>
</dbReference>
<name>A0A496PGE9_9MICC</name>
<evidence type="ECO:0000256" key="5">
    <source>
        <dbReference type="ARBA" id="ARBA00022692"/>
    </source>
</evidence>
<feature type="region of interest" description="Disordered" evidence="8">
    <location>
        <begin position="1"/>
        <end position="43"/>
    </location>
</feature>
<evidence type="ECO:0000256" key="2">
    <source>
        <dbReference type="ARBA" id="ARBA00007935"/>
    </source>
</evidence>
<dbReference type="Proteomes" id="UP000273119">
    <property type="component" value="Unassembled WGS sequence"/>
</dbReference>
<keyword evidence="4" id="KW-1003">Cell membrane</keyword>
<feature type="transmembrane region" description="Helical" evidence="9">
    <location>
        <begin position="240"/>
        <end position="261"/>
    </location>
</feature>
<gene>
    <name evidence="10" type="ORF">DWQ67_13000</name>
</gene>
<evidence type="ECO:0000256" key="3">
    <source>
        <dbReference type="ARBA" id="ARBA00022448"/>
    </source>
</evidence>
<evidence type="ECO:0000313" key="11">
    <source>
        <dbReference type="Proteomes" id="UP000273119"/>
    </source>
</evidence>